<evidence type="ECO:0000313" key="3">
    <source>
        <dbReference type="Proteomes" id="UP000184330"/>
    </source>
</evidence>
<dbReference type="AlphaFoldDB" id="A0A1L7XPW8"/>
<organism evidence="2 3">
    <name type="scientific">Phialocephala subalpina</name>
    <dbReference type="NCBI Taxonomy" id="576137"/>
    <lineage>
        <taxon>Eukaryota</taxon>
        <taxon>Fungi</taxon>
        <taxon>Dikarya</taxon>
        <taxon>Ascomycota</taxon>
        <taxon>Pezizomycotina</taxon>
        <taxon>Leotiomycetes</taxon>
        <taxon>Helotiales</taxon>
        <taxon>Mollisiaceae</taxon>
        <taxon>Phialocephala</taxon>
        <taxon>Phialocephala fortinii species complex</taxon>
    </lineage>
</organism>
<proteinExistence type="predicted"/>
<dbReference type="EMBL" id="FJOG01000041">
    <property type="protein sequence ID" value="CZR67091.1"/>
    <property type="molecule type" value="Genomic_DNA"/>
</dbReference>
<keyword evidence="1" id="KW-0812">Transmembrane</keyword>
<sequence length="250" mass="29037">MPGQLYDRNGNPETSAERILRWRTEQRLKDRAFSDQWRARDAKQTMYDAVNSTIATRIAAKQPGFIPRNTKSLTNTEFWTKDELSLAGLPTSLQDRTLEVMRKLANDREFIDHDGPHEDRIAGVLACWILRPKIAPIQKQIDDTNGWWTEMFEWLYGEDIGEVKEAYTKRKQREDMERWTRERILCLKEYTSIGVSFGVDSVHTGGPLSPDFAREAWGLCIDRYTEVAKLIFCLFCLGEFMLLMVCSVIM</sequence>
<name>A0A1L7XPW8_9HELO</name>
<dbReference type="Proteomes" id="UP000184330">
    <property type="component" value="Unassembled WGS sequence"/>
</dbReference>
<accession>A0A1L7XPW8</accession>
<keyword evidence="1" id="KW-1133">Transmembrane helix</keyword>
<evidence type="ECO:0000256" key="1">
    <source>
        <dbReference type="SAM" id="Phobius"/>
    </source>
</evidence>
<keyword evidence="1" id="KW-0472">Membrane</keyword>
<protein>
    <submittedName>
        <fullName evidence="2">Uncharacterized protein</fullName>
    </submittedName>
</protein>
<evidence type="ECO:0000313" key="2">
    <source>
        <dbReference type="EMBL" id="CZR67091.1"/>
    </source>
</evidence>
<gene>
    <name evidence="2" type="ORF">PAC_16990</name>
</gene>
<feature type="transmembrane region" description="Helical" evidence="1">
    <location>
        <begin position="227"/>
        <end position="249"/>
    </location>
</feature>
<keyword evidence="3" id="KW-1185">Reference proteome</keyword>
<reference evidence="2 3" key="1">
    <citation type="submission" date="2016-03" db="EMBL/GenBank/DDBJ databases">
        <authorList>
            <person name="Ploux O."/>
        </authorList>
    </citation>
    <scope>NUCLEOTIDE SEQUENCE [LARGE SCALE GENOMIC DNA]</scope>
    <source>
        <strain evidence="2 3">UAMH 11012</strain>
    </source>
</reference>